<dbReference type="NCBIfam" id="TIGR01549">
    <property type="entry name" value="HAD-SF-IA-v1"/>
    <property type="match status" value="1"/>
</dbReference>
<dbReference type="GO" id="GO:0016787">
    <property type="term" value="F:hydrolase activity"/>
    <property type="evidence" value="ECO:0007669"/>
    <property type="project" value="UniProtKB-KW"/>
</dbReference>
<dbReference type="SFLD" id="SFLDG01129">
    <property type="entry name" value="C1.5:_HAD__Beta-PGM__Phosphata"/>
    <property type="match status" value="1"/>
</dbReference>
<dbReference type="EMBL" id="JAJEPU010000032">
    <property type="protein sequence ID" value="MCC2165324.1"/>
    <property type="molecule type" value="Genomic_DNA"/>
</dbReference>
<dbReference type="Gene3D" id="3.40.50.1000">
    <property type="entry name" value="HAD superfamily/HAD-like"/>
    <property type="match status" value="1"/>
</dbReference>
<evidence type="ECO:0000313" key="2">
    <source>
        <dbReference type="Proteomes" id="UP001198962"/>
    </source>
</evidence>
<gene>
    <name evidence="1" type="ORF">LKD32_10660</name>
</gene>
<keyword evidence="2" id="KW-1185">Reference proteome</keyword>
<reference evidence="1" key="1">
    <citation type="submission" date="2021-10" db="EMBL/GenBank/DDBJ databases">
        <title>Anaerobic single-cell dispensing facilitates the cultivation of human gut bacteria.</title>
        <authorList>
            <person name="Afrizal A."/>
        </authorList>
    </citation>
    <scope>NUCLEOTIDE SEQUENCE</scope>
    <source>
        <strain evidence="1">CLA-AA-H274</strain>
    </source>
</reference>
<dbReference type="SFLD" id="SFLDS00003">
    <property type="entry name" value="Haloacid_Dehalogenase"/>
    <property type="match status" value="1"/>
</dbReference>
<dbReference type="InterPro" id="IPR023198">
    <property type="entry name" value="PGP-like_dom2"/>
</dbReference>
<name>A0AAE3ASY8_9FIRM</name>
<dbReference type="Proteomes" id="UP001198962">
    <property type="component" value="Unassembled WGS sequence"/>
</dbReference>
<dbReference type="PANTHER" id="PTHR47478:SF1">
    <property type="entry name" value="PYRIMIDINE 5'-NUCLEOTIDASE YJJG"/>
    <property type="match status" value="1"/>
</dbReference>
<comment type="caution">
    <text evidence="1">The sequence shown here is derived from an EMBL/GenBank/DDBJ whole genome shotgun (WGS) entry which is preliminary data.</text>
</comment>
<dbReference type="RefSeq" id="WP_308451665.1">
    <property type="nucleotide sequence ID" value="NZ_JAJEPU010000032.1"/>
</dbReference>
<protein>
    <submittedName>
        <fullName evidence="1">HAD family hydrolase</fullName>
    </submittedName>
</protein>
<dbReference type="InterPro" id="IPR023214">
    <property type="entry name" value="HAD_sf"/>
</dbReference>
<organism evidence="1 2">
    <name type="scientific">Brotaphodocola catenula</name>
    <dbReference type="NCBI Taxonomy" id="2885361"/>
    <lineage>
        <taxon>Bacteria</taxon>
        <taxon>Bacillati</taxon>
        <taxon>Bacillota</taxon>
        <taxon>Clostridia</taxon>
        <taxon>Lachnospirales</taxon>
        <taxon>Lachnospiraceae</taxon>
        <taxon>Brotaphodocola</taxon>
    </lineage>
</organism>
<dbReference type="PANTHER" id="PTHR47478">
    <property type="match status" value="1"/>
</dbReference>
<dbReference type="InterPro" id="IPR036412">
    <property type="entry name" value="HAD-like_sf"/>
</dbReference>
<keyword evidence="1" id="KW-0378">Hydrolase</keyword>
<accession>A0AAE3ASY8</accession>
<proteinExistence type="predicted"/>
<dbReference type="InterPro" id="IPR006439">
    <property type="entry name" value="HAD-SF_hydro_IA"/>
</dbReference>
<dbReference type="Gene3D" id="1.10.150.240">
    <property type="entry name" value="Putative phosphatase, domain 2"/>
    <property type="match status" value="1"/>
</dbReference>
<evidence type="ECO:0000313" key="1">
    <source>
        <dbReference type="EMBL" id="MCC2165324.1"/>
    </source>
</evidence>
<dbReference type="AlphaFoldDB" id="A0AAE3ASY8"/>
<dbReference type="InterPro" id="IPR052550">
    <property type="entry name" value="Pyrimidine_5'-ntase_YjjG"/>
</dbReference>
<sequence>MMNLKAVFVDIDNTLLSFDEYVRQTMKSGFEHFGLKPYEPYMYDVFEKENNALWQKIEQGTLTFPQLQKVRWNLVFEKLEISFDGPVFEKYFRKALHESAIEEPGAREMLAYLKSKYLLCVASNGPYEQQVHRLELADMGKYFDYVFVSEKIGVSKPAREFFETAFEQLNENRTEKISPAETMIIGDSLTSDMAGGLQYGMKTCYYRRNSERAMPDQKMGRIDFVIDYLDQVADYI</sequence>
<dbReference type="Pfam" id="PF00702">
    <property type="entry name" value="Hydrolase"/>
    <property type="match status" value="1"/>
</dbReference>
<dbReference type="SUPFAM" id="SSF56784">
    <property type="entry name" value="HAD-like"/>
    <property type="match status" value="1"/>
</dbReference>